<dbReference type="AlphaFoldDB" id="A0A5C4V197"/>
<evidence type="ECO:0000256" key="1">
    <source>
        <dbReference type="SAM" id="MobiDB-lite"/>
    </source>
</evidence>
<evidence type="ECO:0000313" key="2">
    <source>
        <dbReference type="EMBL" id="TNM29761.1"/>
    </source>
</evidence>
<organism evidence="2 3">
    <name type="scientific">Streptomyces sedi</name>
    <dbReference type="NCBI Taxonomy" id="555059"/>
    <lineage>
        <taxon>Bacteria</taxon>
        <taxon>Bacillati</taxon>
        <taxon>Actinomycetota</taxon>
        <taxon>Actinomycetes</taxon>
        <taxon>Kitasatosporales</taxon>
        <taxon>Streptomycetaceae</taxon>
        <taxon>Streptomyces</taxon>
    </lineage>
</organism>
<dbReference type="Proteomes" id="UP000311713">
    <property type="component" value="Unassembled WGS sequence"/>
</dbReference>
<keyword evidence="3" id="KW-1185">Reference proteome</keyword>
<proteinExistence type="predicted"/>
<protein>
    <submittedName>
        <fullName evidence="2">Uncharacterized protein</fullName>
    </submittedName>
</protein>
<dbReference type="OrthoDB" id="4112936at2"/>
<dbReference type="RefSeq" id="WP_139644874.1">
    <property type="nucleotide sequence ID" value="NZ_BAAAZS010000036.1"/>
</dbReference>
<dbReference type="EMBL" id="VDGT01000009">
    <property type="protein sequence ID" value="TNM29761.1"/>
    <property type="molecule type" value="Genomic_DNA"/>
</dbReference>
<reference evidence="2 3" key="1">
    <citation type="submission" date="2019-06" db="EMBL/GenBank/DDBJ databases">
        <title>Draft genome of Streptomyces sedi sp. JCM16909.</title>
        <authorList>
            <person name="Klykleung N."/>
            <person name="Tanasupawat S."/>
            <person name="Kudo T."/>
            <person name="Yuki M."/>
            <person name="Ohkuma M."/>
        </authorList>
    </citation>
    <scope>NUCLEOTIDE SEQUENCE [LARGE SCALE GENOMIC DNA]</scope>
    <source>
        <strain evidence="2 3">JCM 16909</strain>
    </source>
</reference>
<comment type="caution">
    <text evidence="2">The sequence shown here is derived from an EMBL/GenBank/DDBJ whole genome shotgun (WGS) entry which is preliminary data.</text>
</comment>
<gene>
    <name evidence="2" type="ORF">FH715_13515</name>
</gene>
<feature type="region of interest" description="Disordered" evidence="1">
    <location>
        <begin position="142"/>
        <end position="164"/>
    </location>
</feature>
<accession>A0A5C4V197</accession>
<evidence type="ECO:0000313" key="3">
    <source>
        <dbReference type="Proteomes" id="UP000311713"/>
    </source>
</evidence>
<feature type="compositionally biased region" description="Basic and acidic residues" evidence="1">
    <location>
        <begin position="142"/>
        <end position="154"/>
    </location>
</feature>
<sequence>MAVALATVATAVVLAGEPGSDEADCWGAWGAVESPWSGGDVAVSESPPTPEHPEGRCEVAVTMTENEGDEPWRHVLEVSYGTLPDGREELGTWAREHLRGDAAPLPDGLPGGVSAEHGLLVLPERCDTEGAPTVVTMTTRYSEERTDRGDEAAHGSRPANGPSHMAGLLVEVARRGMAGAGCAAGEDDPDAGPLDASTDIAPVGGRPTEREGARHLCGHPDLPEEGRPTESLNSARGYFHAWTSAVGAGDDTAVCTVARRLHGFDARAGDRLAFGPPTSATVLLSTAQPDTARLLEDLADRLGARPVDDWEGPEGLNGATVVHGGSLALAALDCARGDEAEPARTLFAAYERDDAPRLLADYTRATAPHRGCGEVTPDA</sequence>
<name>A0A5C4V197_9ACTN</name>